<name>S8FWV9_FOMSC</name>
<dbReference type="InterPro" id="IPR034686">
    <property type="entry name" value="Terpene_cyclase-like_2"/>
</dbReference>
<evidence type="ECO:0000256" key="5">
    <source>
        <dbReference type="ARBA" id="ARBA00023239"/>
    </source>
</evidence>
<evidence type="ECO:0000256" key="2">
    <source>
        <dbReference type="ARBA" id="ARBA00006333"/>
    </source>
</evidence>
<dbReference type="GO" id="GO:0010333">
    <property type="term" value="F:terpene synthase activity"/>
    <property type="evidence" value="ECO:0007669"/>
    <property type="project" value="InterPro"/>
</dbReference>
<dbReference type="AlphaFoldDB" id="S8FWV9"/>
<dbReference type="Proteomes" id="UP000015241">
    <property type="component" value="Unassembled WGS sequence"/>
</dbReference>
<evidence type="ECO:0000256" key="1">
    <source>
        <dbReference type="ARBA" id="ARBA00001946"/>
    </source>
</evidence>
<protein>
    <recommendedName>
        <fullName evidence="6">Terpene synthase</fullName>
        <ecNumber evidence="6">4.2.3.-</ecNumber>
    </recommendedName>
</protein>
<dbReference type="EC" id="4.2.3.-" evidence="6"/>
<dbReference type="eggNOG" id="ENOG502S2X0">
    <property type="taxonomic scope" value="Eukaryota"/>
</dbReference>
<sequence>MGSSQSIIQFPDLVKSIPFPIRLNPYTRFASAESDAFIIEYGKFSEKQLNKFVGLNAGLLCGMCYAECEPEQLRVCTDFMSFLFNLDDWSDEFDTAGTKGLEEAVMNTLWHPDTYHSDSVAARTAKSWWLRMLKTVGPNCRRRFVDTLELYFKAVMQQAADRTAKRVPELEAYVSLRRDTSGCKTGFALIEYAAGIDLPDEVVEHPVIQGLLDATNDSVSWANDILSYNREQSRGDSHNIVCAVMATLGLERQAAIDYAGKLCTKTVERFLEGKAALPSWGPEIDAQVRTYIQGLEDWIIANAEWSFMTERYFGKDGPRIRKTLQVALLPLKGFD</sequence>
<comment type="cofactor">
    <cofactor evidence="1 6">
        <name>Mg(2+)</name>
        <dbReference type="ChEBI" id="CHEBI:18420"/>
    </cofactor>
</comment>
<evidence type="ECO:0000256" key="3">
    <source>
        <dbReference type="ARBA" id="ARBA00022723"/>
    </source>
</evidence>
<comment type="similarity">
    <text evidence="2 6">Belongs to the terpene synthase family.</text>
</comment>
<proteinExistence type="inferred from homology"/>
<dbReference type="PANTHER" id="PTHR35201">
    <property type="entry name" value="TERPENE SYNTHASE"/>
    <property type="match status" value="1"/>
</dbReference>
<evidence type="ECO:0000313" key="7">
    <source>
        <dbReference type="EMBL" id="EPT05611.1"/>
    </source>
</evidence>
<gene>
    <name evidence="7" type="ORF">FOMPIDRAFT_1034271</name>
</gene>
<dbReference type="GO" id="GO:0008299">
    <property type="term" value="P:isoprenoid biosynthetic process"/>
    <property type="evidence" value="ECO:0007669"/>
    <property type="project" value="UniProtKB-ARBA"/>
</dbReference>
<dbReference type="SFLD" id="SFLDS00005">
    <property type="entry name" value="Isoprenoid_Synthase_Type_I"/>
    <property type="match status" value="1"/>
</dbReference>
<evidence type="ECO:0000313" key="8">
    <source>
        <dbReference type="Proteomes" id="UP000015241"/>
    </source>
</evidence>
<dbReference type="PANTHER" id="PTHR35201:SF4">
    <property type="entry name" value="BETA-PINACENE SYNTHASE-RELATED"/>
    <property type="match status" value="1"/>
</dbReference>
<accession>S8FWV9</accession>
<evidence type="ECO:0000256" key="4">
    <source>
        <dbReference type="ARBA" id="ARBA00022842"/>
    </source>
</evidence>
<dbReference type="GO" id="GO:0046872">
    <property type="term" value="F:metal ion binding"/>
    <property type="evidence" value="ECO:0007669"/>
    <property type="project" value="UniProtKB-KW"/>
</dbReference>
<dbReference type="InterPro" id="IPR008949">
    <property type="entry name" value="Isoprenoid_synthase_dom_sf"/>
</dbReference>
<dbReference type="EMBL" id="KE504123">
    <property type="protein sequence ID" value="EPT05611.1"/>
    <property type="molecule type" value="Genomic_DNA"/>
</dbReference>
<keyword evidence="4 6" id="KW-0460">Magnesium</keyword>
<dbReference type="Pfam" id="PF19086">
    <property type="entry name" value="Terpene_syn_C_2"/>
    <property type="match status" value="1"/>
</dbReference>
<keyword evidence="8" id="KW-1185">Reference proteome</keyword>
<keyword evidence="3 6" id="KW-0479">Metal-binding</keyword>
<dbReference type="OrthoDB" id="2861623at2759"/>
<dbReference type="SFLD" id="SFLDG01020">
    <property type="entry name" value="Terpene_Cyclase_Like_2"/>
    <property type="match status" value="1"/>
</dbReference>
<dbReference type="HOGENOM" id="CLU_042538_2_1_1"/>
<keyword evidence="5 6" id="KW-0456">Lyase</keyword>
<reference evidence="7 8" key="1">
    <citation type="journal article" date="2012" name="Science">
        <title>The Paleozoic origin of enzymatic lignin decomposition reconstructed from 31 fungal genomes.</title>
        <authorList>
            <person name="Floudas D."/>
            <person name="Binder M."/>
            <person name="Riley R."/>
            <person name="Barry K."/>
            <person name="Blanchette R.A."/>
            <person name="Henrissat B."/>
            <person name="Martinez A.T."/>
            <person name="Otillar R."/>
            <person name="Spatafora J.W."/>
            <person name="Yadav J.S."/>
            <person name="Aerts A."/>
            <person name="Benoit I."/>
            <person name="Boyd A."/>
            <person name="Carlson A."/>
            <person name="Copeland A."/>
            <person name="Coutinho P.M."/>
            <person name="de Vries R.P."/>
            <person name="Ferreira P."/>
            <person name="Findley K."/>
            <person name="Foster B."/>
            <person name="Gaskell J."/>
            <person name="Glotzer D."/>
            <person name="Gorecki P."/>
            <person name="Heitman J."/>
            <person name="Hesse C."/>
            <person name="Hori C."/>
            <person name="Igarashi K."/>
            <person name="Jurgens J.A."/>
            <person name="Kallen N."/>
            <person name="Kersten P."/>
            <person name="Kohler A."/>
            <person name="Kuees U."/>
            <person name="Kumar T.K.A."/>
            <person name="Kuo A."/>
            <person name="LaButti K."/>
            <person name="Larrondo L.F."/>
            <person name="Lindquist E."/>
            <person name="Ling A."/>
            <person name="Lombard V."/>
            <person name="Lucas S."/>
            <person name="Lundell T."/>
            <person name="Martin R."/>
            <person name="McLaughlin D.J."/>
            <person name="Morgenstern I."/>
            <person name="Morin E."/>
            <person name="Murat C."/>
            <person name="Nagy L.G."/>
            <person name="Nolan M."/>
            <person name="Ohm R.A."/>
            <person name="Patyshakuliyeva A."/>
            <person name="Rokas A."/>
            <person name="Ruiz-Duenas F.J."/>
            <person name="Sabat G."/>
            <person name="Salamov A."/>
            <person name="Samejima M."/>
            <person name="Schmutz J."/>
            <person name="Slot J.C."/>
            <person name="St John F."/>
            <person name="Stenlid J."/>
            <person name="Sun H."/>
            <person name="Sun S."/>
            <person name="Syed K."/>
            <person name="Tsang A."/>
            <person name="Wiebenga A."/>
            <person name="Young D."/>
            <person name="Pisabarro A."/>
            <person name="Eastwood D.C."/>
            <person name="Martin F."/>
            <person name="Cullen D."/>
            <person name="Grigoriev I.V."/>
            <person name="Hibbett D.S."/>
        </authorList>
    </citation>
    <scope>NUCLEOTIDE SEQUENCE</scope>
    <source>
        <strain evidence="8">FP-58527</strain>
    </source>
</reference>
<evidence type="ECO:0000256" key="6">
    <source>
        <dbReference type="RuleBase" id="RU366034"/>
    </source>
</evidence>
<organism evidence="7 8">
    <name type="scientific">Fomitopsis schrenkii</name>
    <name type="common">Brown rot fungus</name>
    <dbReference type="NCBI Taxonomy" id="2126942"/>
    <lineage>
        <taxon>Eukaryota</taxon>
        <taxon>Fungi</taxon>
        <taxon>Dikarya</taxon>
        <taxon>Basidiomycota</taxon>
        <taxon>Agaricomycotina</taxon>
        <taxon>Agaricomycetes</taxon>
        <taxon>Polyporales</taxon>
        <taxon>Fomitopsis</taxon>
    </lineage>
</organism>
<dbReference type="InParanoid" id="S8FWV9"/>
<dbReference type="Gene3D" id="1.10.600.10">
    <property type="entry name" value="Farnesyl Diphosphate Synthase"/>
    <property type="match status" value="1"/>
</dbReference>
<dbReference type="SUPFAM" id="SSF48576">
    <property type="entry name" value="Terpenoid synthases"/>
    <property type="match status" value="1"/>
</dbReference>